<dbReference type="SUPFAM" id="SSF53067">
    <property type="entry name" value="Actin-like ATPase domain"/>
    <property type="match status" value="1"/>
</dbReference>
<accession>D8LHJ1</accession>
<evidence type="ECO:0000256" key="1">
    <source>
        <dbReference type="ARBA" id="ARBA00049360"/>
    </source>
</evidence>
<dbReference type="InterPro" id="IPR043129">
    <property type="entry name" value="ATPase_NBD"/>
</dbReference>
<organism evidence="2 3">
    <name type="scientific">Ectocarpus siliculosus</name>
    <name type="common">Brown alga</name>
    <name type="synonym">Conferva siliculosa</name>
    <dbReference type="NCBI Taxonomy" id="2880"/>
    <lineage>
        <taxon>Eukaryota</taxon>
        <taxon>Sar</taxon>
        <taxon>Stramenopiles</taxon>
        <taxon>Ochrophyta</taxon>
        <taxon>PX clade</taxon>
        <taxon>Phaeophyceae</taxon>
        <taxon>Ectocarpales</taxon>
        <taxon>Ectocarpaceae</taxon>
        <taxon>Ectocarpus</taxon>
    </lineage>
</organism>
<evidence type="ECO:0000313" key="2">
    <source>
        <dbReference type="EMBL" id="CBN79273.1"/>
    </source>
</evidence>
<keyword evidence="3" id="KW-1185">Reference proteome</keyword>
<dbReference type="InParanoid" id="D8LHJ1"/>
<dbReference type="EMBL" id="FN649729">
    <property type="protein sequence ID" value="CBN79273.1"/>
    <property type="molecule type" value="Genomic_DNA"/>
</dbReference>
<dbReference type="Pfam" id="PF00022">
    <property type="entry name" value="Actin"/>
    <property type="match status" value="1"/>
</dbReference>
<dbReference type="OrthoDB" id="5132116at2759"/>
<dbReference type="InterPro" id="IPR004000">
    <property type="entry name" value="Actin"/>
</dbReference>
<gene>
    <name evidence="2" type="ORF">Esi_0196_0030</name>
</gene>
<name>D8LHJ1_ECTSI</name>
<dbReference type="Proteomes" id="UP000002630">
    <property type="component" value="Linkage Group LG04"/>
</dbReference>
<proteinExistence type="predicted"/>
<protein>
    <submittedName>
        <fullName evidence="2">Uncharacterized protein</fullName>
    </submittedName>
</protein>
<reference evidence="2 3" key="1">
    <citation type="journal article" date="2010" name="Nature">
        <title>The Ectocarpus genome and the independent evolution of multicellularity in brown algae.</title>
        <authorList>
            <person name="Cock J.M."/>
            <person name="Sterck L."/>
            <person name="Rouze P."/>
            <person name="Scornet D."/>
            <person name="Allen A.E."/>
            <person name="Amoutzias G."/>
            <person name="Anthouard V."/>
            <person name="Artiguenave F."/>
            <person name="Aury J.M."/>
            <person name="Badger J.H."/>
            <person name="Beszteri B."/>
            <person name="Billiau K."/>
            <person name="Bonnet E."/>
            <person name="Bothwell J.H."/>
            <person name="Bowler C."/>
            <person name="Boyen C."/>
            <person name="Brownlee C."/>
            <person name="Carrano C.J."/>
            <person name="Charrier B."/>
            <person name="Cho G.Y."/>
            <person name="Coelho S.M."/>
            <person name="Collen J."/>
            <person name="Corre E."/>
            <person name="Da Silva C."/>
            <person name="Delage L."/>
            <person name="Delaroque N."/>
            <person name="Dittami S.M."/>
            <person name="Doulbeau S."/>
            <person name="Elias M."/>
            <person name="Farnham G."/>
            <person name="Gachon C.M."/>
            <person name="Gschloessl B."/>
            <person name="Heesch S."/>
            <person name="Jabbari K."/>
            <person name="Jubin C."/>
            <person name="Kawai H."/>
            <person name="Kimura K."/>
            <person name="Kloareg B."/>
            <person name="Kupper F.C."/>
            <person name="Lang D."/>
            <person name="Le Bail A."/>
            <person name="Leblanc C."/>
            <person name="Lerouge P."/>
            <person name="Lohr M."/>
            <person name="Lopez P.J."/>
            <person name="Martens C."/>
            <person name="Maumus F."/>
            <person name="Michel G."/>
            <person name="Miranda-Saavedra D."/>
            <person name="Morales J."/>
            <person name="Moreau H."/>
            <person name="Motomura T."/>
            <person name="Nagasato C."/>
            <person name="Napoli C.A."/>
            <person name="Nelson D.R."/>
            <person name="Nyvall-Collen P."/>
            <person name="Peters A.F."/>
            <person name="Pommier C."/>
            <person name="Potin P."/>
            <person name="Poulain J."/>
            <person name="Quesneville H."/>
            <person name="Read B."/>
            <person name="Rensing S.A."/>
            <person name="Ritter A."/>
            <person name="Rousvoal S."/>
            <person name="Samanta M."/>
            <person name="Samson G."/>
            <person name="Schroeder D.C."/>
            <person name="Segurens B."/>
            <person name="Strittmatter M."/>
            <person name="Tonon T."/>
            <person name="Tregear J.W."/>
            <person name="Valentin K."/>
            <person name="von Dassow P."/>
            <person name="Yamagishi T."/>
            <person name="Van de Peer Y."/>
            <person name="Wincker P."/>
        </authorList>
    </citation>
    <scope>NUCLEOTIDE SEQUENCE [LARGE SCALE GENOMIC DNA]</scope>
    <source>
        <strain evidence="3">Ec32 / CCAP1310/4</strain>
    </source>
</reference>
<dbReference type="Gene3D" id="3.30.420.40">
    <property type="match status" value="1"/>
</dbReference>
<sequence>MEYTEMILEEFGVPAEFMSKDAVLACFSIGRTTASLVDVGGGTARKRHRFTTGEKQP</sequence>
<evidence type="ECO:0000313" key="3">
    <source>
        <dbReference type="Proteomes" id="UP000002630"/>
    </source>
</evidence>
<comment type="catalytic activity">
    <reaction evidence="1">
        <text>ATP + H2O = ADP + phosphate + H(+)</text>
        <dbReference type="Rhea" id="RHEA:13065"/>
        <dbReference type="ChEBI" id="CHEBI:15377"/>
        <dbReference type="ChEBI" id="CHEBI:15378"/>
        <dbReference type="ChEBI" id="CHEBI:30616"/>
        <dbReference type="ChEBI" id="CHEBI:43474"/>
        <dbReference type="ChEBI" id="CHEBI:456216"/>
    </reaction>
</comment>
<dbReference type="EMBL" id="FN648371">
    <property type="protein sequence ID" value="CBN79273.1"/>
    <property type="molecule type" value="Genomic_DNA"/>
</dbReference>
<dbReference type="AlphaFoldDB" id="D8LHJ1"/>